<evidence type="ECO:0000313" key="2">
    <source>
        <dbReference type="Proteomes" id="UP000308092"/>
    </source>
</evidence>
<accession>A0A4S3J706</accession>
<comment type="caution">
    <text evidence="1">The sequence shown here is derived from an EMBL/GenBank/DDBJ whole genome shotgun (WGS) entry which is preliminary data.</text>
</comment>
<dbReference type="VEuPathDB" id="FungiDB:EYZ11_009855"/>
<dbReference type="AlphaFoldDB" id="A0A4S3J706"/>
<proteinExistence type="predicted"/>
<reference evidence="1 2" key="1">
    <citation type="submission" date="2019-03" db="EMBL/GenBank/DDBJ databases">
        <title>The genome sequence of a newly discovered highly antifungal drug resistant Aspergillus species, Aspergillus tanneri NIH 1004.</title>
        <authorList>
            <person name="Mounaud S."/>
            <person name="Singh I."/>
            <person name="Joardar V."/>
            <person name="Pakala S."/>
            <person name="Pakala S."/>
            <person name="Venepally P."/>
            <person name="Hoover J."/>
            <person name="Nierman W."/>
            <person name="Chung J."/>
            <person name="Losada L."/>
        </authorList>
    </citation>
    <scope>NUCLEOTIDE SEQUENCE [LARGE SCALE GENOMIC DNA]</scope>
    <source>
        <strain evidence="1 2">NIH1004</strain>
    </source>
</reference>
<name>A0A4S3J706_9EURO</name>
<sequence>MDFLEMMPDDYRFTYHFSLELSALSCGAGPHENQ</sequence>
<gene>
    <name evidence="1" type="ORF">EYZ11_009855</name>
</gene>
<evidence type="ECO:0000313" key="1">
    <source>
        <dbReference type="EMBL" id="THC90680.1"/>
    </source>
</evidence>
<dbReference type="Proteomes" id="UP000308092">
    <property type="component" value="Unassembled WGS sequence"/>
</dbReference>
<keyword evidence="2" id="KW-1185">Reference proteome</keyword>
<organism evidence="1 2">
    <name type="scientific">Aspergillus tanneri</name>
    <dbReference type="NCBI Taxonomy" id="1220188"/>
    <lineage>
        <taxon>Eukaryota</taxon>
        <taxon>Fungi</taxon>
        <taxon>Dikarya</taxon>
        <taxon>Ascomycota</taxon>
        <taxon>Pezizomycotina</taxon>
        <taxon>Eurotiomycetes</taxon>
        <taxon>Eurotiomycetidae</taxon>
        <taxon>Eurotiales</taxon>
        <taxon>Aspergillaceae</taxon>
        <taxon>Aspergillus</taxon>
        <taxon>Aspergillus subgen. Circumdati</taxon>
    </lineage>
</organism>
<dbReference type="EMBL" id="SOSA01000493">
    <property type="protein sequence ID" value="THC90680.1"/>
    <property type="molecule type" value="Genomic_DNA"/>
</dbReference>
<protein>
    <submittedName>
        <fullName evidence="1">Uncharacterized protein</fullName>
    </submittedName>
</protein>